<dbReference type="OrthoDB" id="5855668at2759"/>
<name>A0A8S9Y851_APOLU</name>
<dbReference type="SMART" id="SM00238">
    <property type="entry name" value="BIR"/>
    <property type="match status" value="1"/>
</dbReference>
<dbReference type="EMBL" id="WIXP02000001">
    <property type="protein sequence ID" value="KAF6216506.1"/>
    <property type="molecule type" value="Genomic_DNA"/>
</dbReference>
<reference evidence="1" key="1">
    <citation type="journal article" date="2021" name="Mol. Ecol. Resour.">
        <title>Apolygus lucorum genome provides insights into omnivorousness and mesophyll feeding.</title>
        <authorList>
            <person name="Liu Y."/>
            <person name="Liu H."/>
            <person name="Wang H."/>
            <person name="Huang T."/>
            <person name="Liu B."/>
            <person name="Yang B."/>
            <person name="Yin L."/>
            <person name="Li B."/>
            <person name="Zhang Y."/>
            <person name="Zhang S."/>
            <person name="Jiang F."/>
            <person name="Zhang X."/>
            <person name="Ren Y."/>
            <person name="Wang B."/>
            <person name="Wang S."/>
            <person name="Lu Y."/>
            <person name="Wu K."/>
            <person name="Fan W."/>
            <person name="Wang G."/>
        </authorList>
    </citation>
    <scope>NUCLEOTIDE SEQUENCE</scope>
    <source>
        <strain evidence="1">12Hb</strain>
    </source>
</reference>
<sequence length="185" mass="20932">MPALGRRKRRGGKRRSIPSRATLAKRGIVMPGAYVARRGWLRYRTPLVGSLHPTMPTPPKNSNDTSCCELNCFIVPNDQVDGMACVVCKHFSFCVCKCASFKSKNGPYYSEQDRAATFHNWPHTAPTPVDLARAGFYYTGRFDVCRCAYCNIEVGRWFAEDVPAADHERWSPTCKFLRNPSMKMD</sequence>
<organism evidence="1 2">
    <name type="scientific">Apolygus lucorum</name>
    <name type="common">Small green plant bug</name>
    <name type="synonym">Lygocoris lucorum</name>
    <dbReference type="NCBI Taxonomy" id="248454"/>
    <lineage>
        <taxon>Eukaryota</taxon>
        <taxon>Metazoa</taxon>
        <taxon>Ecdysozoa</taxon>
        <taxon>Arthropoda</taxon>
        <taxon>Hexapoda</taxon>
        <taxon>Insecta</taxon>
        <taxon>Pterygota</taxon>
        <taxon>Neoptera</taxon>
        <taxon>Paraneoptera</taxon>
        <taxon>Hemiptera</taxon>
        <taxon>Heteroptera</taxon>
        <taxon>Panheteroptera</taxon>
        <taxon>Cimicomorpha</taxon>
        <taxon>Miridae</taxon>
        <taxon>Mirini</taxon>
        <taxon>Apolygus</taxon>
    </lineage>
</organism>
<evidence type="ECO:0000313" key="1">
    <source>
        <dbReference type="EMBL" id="KAF6216506.1"/>
    </source>
</evidence>
<proteinExistence type="predicted"/>
<accession>A0A8S9Y851</accession>
<dbReference type="Proteomes" id="UP000466442">
    <property type="component" value="Linkage Group LG1"/>
</dbReference>
<dbReference type="PROSITE" id="PS50143">
    <property type="entry name" value="BIR_REPEAT_2"/>
    <property type="match status" value="1"/>
</dbReference>
<keyword evidence="2" id="KW-1185">Reference proteome</keyword>
<dbReference type="SUPFAM" id="SSF57924">
    <property type="entry name" value="Inhibitor of apoptosis (IAP) repeat"/>
    <property type="match status" value="1"/>
</dbReference>
<dbReference type="GO" id="GO:0051726">
    <property type="term" value="P:regulation of cell cycle"/>
    <property type="evidence" value="ECO:0007669"/>
    <property type="project" value="TreeGrafter"/>
</dbReference>
<dbReference type="InterPro" id="IPR050784">
    <property type="entry name" value="IAP"/>
</dbReference>
<dbReference type="Pfam" id="PF00653">
    <property type="entry name" value="BIR"/>
    <property type="match status" value="1"/>
</dbReference>
<dbReference type="GO" id="GO:0005737">
    <property type="term" value="C:cytoplasm"/>
    <property type="evidence" value="ECO:0007669"/>
    <property type="project" value="TreeGrafter"/>
</dbReference>
<dbReference type="GO" id="GO:0005634">
    <property type="term" value="C:nucleus"/>
    <property type="evidence" value="ECO:0007669"/>
    <property type="project" value="TreeGrafter"/>
</dbReference>
<dbReference type="PANTHER" id="PTHR10044">
    <property type="entry name" value="INHIBITOR OF APOPTOSIS"/>
    <property type="match status" value="1"/>
</dbReference>
<dbReference type="AlphaFoldDB" id="A0A8S9Y851"/>
<dbReference type="CDD" id="cd00022">
    <property type="entry name" value="BIR"/>
    <property type="match status" value="1"/>
</dbReference>
<comment type="caution">
    <text evidence="1">The sequence shown here is derived from an EMBL/GenBank/DDBJ whole genome shotgun (WGS) entry which is preliminary data.</text>
</comment>
<dbReference type="PANTHER" id="PTHR10044:SF139">
    <property type="entry name" value="DEATH-ASSOCIATED INHIBITOR OF APOPTOSIS 2"/>
    <property type="match status" value="1"/>
</dbReference>
<evidence type="ECO:0000313" key="2">
    <source>
        <dbReference type="Proteomes" id="UP000466442"/>
    </source>
</evidence>
<gene>
    <name evidence="1" type="ORF">GE061_000848</name>
</gene>
<dbReference type="InterPro" id="IPR001370">
    <property type="entry name" value="BIR_rpt"/>
</dbReference>
<protein>
    <submittedName>
        <fullName evidence="1">Uncharacterized protein</fullName>
    </submittedName>
</protein>
<dbReference type="Gene3D" id="1.10.1170.10">
    <property type="entry name" value="Inhibitor Of Apoptosis Protein (2mihbC-IAP-1), Chain A"/>
    <property type="match status" value="1"/>
</dbReference>
<dbReference type="PROSITE" id="PS01282">
    <property type="entry name" value="BIR_REPEAT_1"/>
    <property type="match status" value="1"/>
</dbReference>